<dbReference type="SMART" id="SM00091">
    <property type="entry name" value="PAS"/>
    <property type="match status" value="2"/>
</dbReference>
<dbReference type="InterPro" id="IPR004358">
    <property type="entry name" value="Sig_transdc_His_kin-like_C"/>
</dbReference>
<dbReference type="InterPro" id="IPR005467">
    <property type="entry name" value="His_kinase_dom"/>
</dbReference>
<keyword evidence="11" id="KW-1185">Reference proteome</keyword>
<dbReference type="PANTHER" id="PTHR43711">
    <property type="entry name" value="TWO-COMPONENT HISTIDINE KINASE"/>
    <property type="match status" value="1"/>
</dbReference>
<dbReference type="InterPro" id="IPR036890">
    <property type="entry name" value="HATPase_C_sf"/>
</dbReference>
<dbReference type="PRINTS" id="PR00344">
    <property type="entry name" value="BCTRLSENSOR"/>
</dbReference>
<evidence type="ECO:0000259" key="8">
    <source>
        <dbReference type="PROSITE" id="PS50109"/>
    </source>
</evidence>
<dbReference type="CDD" id="cd00130">
    <property type="entry name" value="PAS"/>
    <property type="match status" value="2"/>
</dbReference>
<dbReference type="InterPro" id="IPR036097">
    <property type="entry name" value="HisK_dim/P_sf"/>
</dbReference>
<evidence type="ECO:0000256" key="4">
    <source>
        <dbReference type="ARBA" id="ARBA00022553"/>
    </source>
</evidence>
<dbReference type="InterPro" id="IPR000700">
    <property type="entry name" value="PAS-assoc_C"/>
</dbReference>
<evidence type="ECO:0000256" key="1">
    <source>
        <dbReference type="ARBA" id="ARBA00000085"/>
    </source>
</evidence>
<dbReference type="InterPro" id="IPR003661">
    <property type="entry name" value="HisK_dim/P_dom"/>
</dbReference>
<feature type="domain" description="PAC" evidence="9">
    <location>
        <begin position="213"/>
        <end position="265"/>
    </location>
</feature>
<dbReference type="SUPFAM" id="SSF55874">
    <property type="entry name" value="ATPase domain of HSP90 chaperone/DNA topoisomerase II/histidine kinase"/>
    <property type="match status" value="1"/>
</dbReference>
<dbReference type="Pfam" id="PF02518">
    <property type="entry name" value="HATPase_c"/>
    <property type="match status" value="1"/>
</dbReference>
<keyword evidence="5" id="KW-0808">Transferase</keyword>
<feature type="domain" description="Histidine kinase" evidence="8">
    <location>
        <begin position="283"/>
        <end position="492"/>
    </location>
</feature>
<dbReference type="SUPFAM" id="SSF55785">
    <property type="entry name" value="PYP-like sensor domain (PAS domain)"/>
    <property type="match status" value="2"/>
</dbReference>
<proteinExistence type="predicted"/>
<dbReference type="InterPro" id="IPR003594">
    <property type="entry name" value="HATPase_dom"/>
</dbReference>
<dbReference type="RefSeq" id="WP_378593096.1">
    <property type="nucleotide sequence ID" value="NZ_JBHSKD010000027.1"/>
</dbReference>
<comment type="catalytic activity">
    <reaction evidence="1">
        <text>ATP + protein L-histidine = ADP + protein N-phospho-L-histidine.</text>
        <dbReference type="EC" id="2.7.13.3"/>
    </reaction>
</comment>
<dbReference type="InterPro" id="IPR035965">
    <property type="entry name" value="PAS-like_dom_sf"/>
</dbReference>
<comment type="subcellular location">
    <subcellularLocation>
        <location evidence="2">Cell membrane</location>
    </subcellularLocation>
</comment>
<evidence type="ECO:0000256" key="6">
    <source>
        <dbReference type="ARBA" id="ARBA00022777"/>
    </source>
</evidence>
<dbReference type="Proteomes" id="UP001596087">
    <property type="component" value="Unassembled WGS sequence"/>
</dbReference>
<sequence>MSPHPDPTALDALEGRRLRRLFDHLPALVAFWDRDQRNVVANQAYVEWFGVSPDAMRGVHIREVLGEEVYAKNLPHILGALAGEEQLFTRTLVDPTGRVRHSQASYVPDVVDGEVVGFFVLVTDVTPRVEAQRELDTAQEMAKAGSWVFYPGTGETTWSAEMYRILGYDPAARPGEAGWVQPAAETHLARVHPEDQARVTALRERLTSLDEGYDAAYRLLLPSGEVRYVRSVGRVERDAAGAVVRVTGTTQDETELRRAAEDLAVANQQLSEANGALGDMIGMLGHDIRQPLQGVLGFLQVSLRQWDGASPDTLRDLVVRAERSARRIDALVHDILTLVNVDTGTLMSRPVRTRLSSLAEDAAAAMEDVDVVVDLSGDAEVDVDAVQVRQALVNLLANAVRYGRPPVVLTTGTDGSEAWLAVTDHGEGVPEEFVGELFQRFARASPGVAGRHAGTGFGLYLVRRLAEANGGRVGYVRAPGGGACFTLTLPVA</sequence>
<evidence type="ECO:0000256" key="3">
    <source>
        <dbReference type="ARBA" id="ARBA00012438"/>
    </source>
</evidence>
<keyword evidence="7" id="KW-0902">Two-component regulatory system</keyword>
<evidence type="ECO:0000256" key="2">
    <source>
        <dbReference type="ARBA" id="ARBA00004236"/>
    </source>
</evidence>
<evidence type="ECO:0000256" key="5">
    <source>
        <dbReference type="ARBA" id="ARBA00022679"/>
    </source>
</evidence>
<evidence type="ECO:0000256" key="7">
    <source>
        <dbReference type="ARBA" id="ARBA00023012"/>
    </source>
</evidence>
<dbReference type="SUPFAM" id="SSF47384">
    <property type="entry name" value="Homodimeric domain of signal transducing histidine kinase"/>
    <property type="match status" value="1"/>
</dbReference>
<dbReference type="Gene3D" id="1.10.287.130">
    <property type="match status" value="1"/>
</dbReference>
<dbReference type="Gene3D" id="3.30.565.10">
    <property type="entry name" value="Histidine kinase-like ATPase, C-terminal domain"/>
    <property type="match status" value="1"/>
</dbReference>
<dbReference type="PROSITE" id="PS50113">
    <property type="entry name" value="PAC"/>
    <property type="match status" value="1"/>
</dbReference>
<dbReference type="SMART" id="SM00387">
    <property type="entry name" value="HATPase_c"/>
    <property type="match status" value="1"/>
</dbReference>
<dbReference type="EC" id="2.7.13.3" evidence="3"/>
<reference evidence="11" key="1">
    <citation type="journal article" date="2019" name="Int. J. Syst. Evol. Microbiol.">
        <title>The Global Catalogue of Microorganisms (GCM) 10K type strain sequencing project: providing services to taxonomists for standard genome sequencing and annotation.</title>
        <authorList>
            <consortium name="The Broad Institute Genomics Platform"/>
            <consortium name="The Broad Institute Genome Sequencing Center for Infectious Disease"/>
            <person name="Wu L."/>
            <person name="Ma J."/>
        </authorList>
    </citation>
    <scope>NUCLEOTIDE SEQUENCE [LARGE SCALE GENOMIC DNA]</scope>
    <source>
        <strain evidence="11">DFY41</strain>
    </source>
</reference>
<keyword evidence="4" id="KW-0597">Phosphoprotein</keyword>
<keyword evidence="6" id="KW-0418">Kinase</keyword>
<dbReference type="SMART" id="SM00388">
    <property type="entry name" value="HisKA"/>
    <property type="match status" value="1"/>
</dbReference>
<dbReference type="Gene3D" id="3.30.450.20">
    <property type="entry name" value="PAS domain"/>
    <property type="match status" value="2"/>
</dbReference>
<dbReference type="InterPro" id="IPR050736">
    <property type="entry name" value="Sensor_HK_Regulatory"/>
</dbReference>
<evidence type="ECO:0000259" key="9">
    <source>
        <dbReference type="PROSITE" id="PS50113"/>
    </source>
</evidence>
<comment type="caution">
    <text evidence="10">The sequence shown here is derived from an EMBL/GenBank/DDBJ whole genome shotgun (WGS) entry which is preliminary data.</text>
</comment>
<organism evidence="10 11">
    <name type="scientific">Nocardioides taihuensis</name>
    <dbReference type="NCBI Taxonomy" id="1835606"/>
    <lineage>
        <taxon>Bacteria</taxon>
        <taxon>Bacillati</taxon>
        <taxon>Actinomycetota</taxon>
        <taxon>Actinomycetes</taxon>
        <taxon>Propionibacteriales</taxon>
        <taxon>Nocardioidaceae</taxon>
        <taxon>Nocardioides</taxon>
    </lineage>
</organism>
<protein>
    <recommendedName>
        <fullName evidence="3">histidine kinase</fullName>
        <ecNumber evidence="3">2.7.13.3</ecNumber>
    </recommendedName>
</protein>
<evidence type="ECO:0000313" key="10">
    <source>
        <dbReference type="EMBL" id="MFC5179178.1"/>
    </source>
</evidence>
<dbReference type="Pfam" id="PF08448">
    <property type="entry name" value="PAS_4"/>
    <property type="match status" value="1"/>
</dbReference>
<dbReference type="PANTHER" id="PTHR43711:SF1">
    <property type="entry name" value="HISTIDINE KINASE 1"/>
    <property type="match status" value="1"/>
</dbReference>
<evidence type="ECO:0000313" key="11">
    <source>
        <dbReference type="Proteomes" id="UP001596087"/>
    </source>
</evidence>
<accession>A0ABW0BPK8</accession>
<dbReference type="SMART" id="SM00086">
    <property type="entry name" value="PAC"/>
    <property type="match status" value="2"/>
</dbReference>
<dbReference type="EMBL" id="JBHSKD010000027">
    <property type="protein sequence ID" value="MFC5179178.1"/>
    <property type="molecule type" value="Genomic_DNA"/>
</dbReference>
<dbReference type="Gene3D" id="2.10.70.100">
    <property type="match status" value="1"/>
</dbReference>
<dbReference type="PROSITE" id="PS50109">
    <property type="entry name" value="HIS_KIN"/>
    <property type="match status" value="1"/>
</dbReference>
<dbReference type="InterPro" id="IPR013655">
    <property type="entry name" value="PAS_fold_3"/>
</dbReference>
<name>A0ABW0BPK8_9ACTN</name>
<dbReference type="InterPro" id="IPR000014">
    <property type="entry name" value="PAS"/>
</dbReference>
<gene>
    <name evidence="10" type="ORF">ACFPGP_21025</name>
</gene>
<dbReference type="Pfam" id="PF00512">
    <property type="entry name" value="HisKA"/>
    <property type="match status" value="1"/>
</dbReference>
<dbReference type="Pfam" id="PF08447">
    <property type="entry name" value="PAS_3"/>
    <property type="match status" value="1"/>
</dbReference>
<dbReference type="InterPro" id="IPR013656">
    <property type="entry name" value="PAS_4"/>
</dbReference>
<dbReference type="CDD" id="cd00082">
    <property type="entry name" value="HisKA"/>
    <property type="match status" value="1"/>
</dbReference>
<dbReference type="InterPro" id="IPR001610">
    <property type="entry name" value="PAC"/>
</dbReference>
<dbReference type="NCBIfam" id="TIGR00229">
    <property type="entry name" value="sensory_box"/>
    <property type="match status" value="1"/>
</dbReference>